<reference evidence="2" key="1">
    <citation type="submission" date="2020-08" db="EMBL/GenBank/DDBJ databases">
        <title>Genome public.</title>
        <authorList>
            <person name="Liu C."/>
            <person name="Sun Q."/>
        </authorList>
    </citation>
    <scope>NUCLEOTIDE SEQUENCE</scope>
    <source>
        <strain evidence="2">NSJ-15</strain>
    </source>
</reference>
<accession>A0A8J6PEN3</accession>
<comment type="caution">
    <text evidence="2">The sequence shown here is derived from an EMBL/GenBank/DDBJ whole genome shotgun (WGS) entry which is preliminary data.</text>
</comment>
<gene>
    <name evidence="2" type="ORF">H8702_06410</name>
</gene>
<dbReference type="InterPro" id="IPR006059">
    <property type="entry name" value="SBP"/>
</dbReference>
<name>A0A8J6PEN3_9FIRM</name>
<evidence type="ECO:0000313" key="3">
    <source>
        <dbReference type="Proteomes" id="UP000632659"/>
    </source>
</evidence>
<dbReference type="PANTHER" id="PTHR43649">
    <property type="entry name" value="ARABINOSE-BINDING PROTEIN-RELATED"/>
    <property type="match status" value="1"/>
</dbReference>
<evidence type="ECO:0000313" key="2">
    <source>
        <dbReference type="EMBL" id="MBC8610756.1"/>
    </source>
</evidence>
<dbReference type="Gene3D" id="3.40.190.10">
    <property type="entry name" value="Periplasmic binding protein-like II"/>
    <property type="match status" value="1"/>
</dbReference>
<feature type="signal peptide" evidence="1">
    <location>
        <begin position="1"/>
        <end position="26"/>
    </location>
</feature>
<protein>
    <submittedName>
        <fullName evidence="2">Extracellular solute-binding protein</fullName>
    </submittedName>
</protein>
<dbReference type="Pfam" id="PF01547">
    <property type="entry name" value="SBP_bac_1"/>
    <property type="match status" value="1"/>
</dbReference>
<evidence type="ECO:0000256" key="1">
    <source>
        <dbReference type="SAM" id="SignalP"/>
    </source>
</evidence>
<keyword evidence="3" id="KW-1185">Reference proteome</keyword>
<dbReference type="PROSITE" id="PS51257">
    <property type="entry name" value="PROKAR_LIPOPROTEIN"/>
    <property type="match status" value="1"/>
</dbReference>
<dbReference type="InterPro" id="IPR050490">
    <property type="entry name" value="Bact_solute-bd_prot1"/>
</dbReference>
<sequence>MNKRKLFAFSTAALMALTITSCGSSSDDELNSKVSDNSGGSKIIEMWSRGNETDTHAPSLIQALKDFGEEKGVEVKYQFIPHDDAPTKWNAAFASSTAPDVMDIGISHMIERINLKHIVPLNEYVETWEGKDDIYPAMLDLGSYKDDVYAIAHFPDPQIFAYRKDKFEEAGLDPESPPKNWEQMLEYAEKLTERDDGGKVTFAGYAMPTQGARFVANIMIRQNGSLFADEENNQPTMVTPEATETFEYMNELYQYTTVFDNGKTDTHPLINNSGAMGYIPNGVLSNYLKNNPDMADKFGFASNVPGKESAAWCGVWFYTMTSQADDPDLAWDLIAHLTSTEVLEARVEEAGLPATFESVSKDFIEKDPAINTAIMDAVSVGAGNPKVSWSNLYEQELDAALESLFYGEKTAEEALTEAQNNLLKEID</sequence>
<proteinExistence type="predicted"/>
<feature type="chain" id="PRO_5039124109" evidence="1">
    <location>
        <begin position="27"/>
        <end position="427"/>
    </location>
</feature>
<dbReference type="AlphaFoldDB" id="A0A8J6PEN3"/>
<dbReference type="PANTHER" id="PTHR43649:SF12">
    <property type="entry name" value="DIACETYLCHITOBIOSE BINDING PROTEIN DASA"/>
    <property type="match status" value="1"/>
</dbReference>
<dbReference type="Proteomes" id="UP000632659">
    <property type="component" value="Unassembled WGS sequence"/>
</dbReference>
<dbReference type="RefSeq" id="WP_154825554.1">
    <property type="nucleotide sequence ID" value="NZ_JACRTL010000003.1"/>
</dbReference>
<dbReference type="SUPFAM" id="SSF53850">
    <property type="entry name" value="Periplasmic binding protein-like II"/>
    <property type="match status" value="1"/>
</dbReference>
<dbReference type="EMBL" id="JACRTL010000003">
    <property type="protein sequence ID" value="MBC8610756.1"/>
    <property type="molecule type" value="Genomic_DNA"/>
</dbReference>
<keyword evidence="1" id="KW-0732">Signal</keyword>
<organism evidence="2 3">
    <name type="scientific">Massiliimalia timonensis</name>
    <dbReference type="NCBI Taxonomy" id="1987501"/>
    <lineage>
        <taxon>Bacteria</taxon>
        <taxon>Bacillati</taxon>
        <taxon>Bacillota</taxon>
        <taxon>Clostridia</taxon>
        <taxon>Eubacteriales</taxon>
        <taxon>Oscillospiraceae</taxon>
        <taxon>Massiliimalia</taxon>
    </lineage>
</organism>